<dbReference type="SUPFAM" id="SSF52833">
    <property type="entry name" value="Thioredoxin-like"/>
    <property type="match status" value="1"/>
</dbReference>
<dbReference type="EMBL" id="QRYC01000012">
    <property type="protein sequence ID" value="RGU56069.1"/>
    <property type="molecule type" value="Genomic_DNA"/>
</dbReference>
<gene>
    <name evidence="4" type="ORF">DWW57_09920</name>
</gene>
<dbReference type="InterPro" id="IPR051099">
    <property type="entry name" value="AGR/TXD"/>
</dbReference>
<evidence type="ECO:0000256" key="1">
    <source>
        <dbReference type="ARBA" id="ARBA00022729"/>
    </source>
</evidence>
<dbReference type="PROSITE" id="PS00194">
    <property type="entry name" value="THIOREDOXIN_1"/>
    <property type="match status" value="1"/>
</dbReference>
<sequence length="376" mass="43395">MKKTYNYVKVSRMMKYLLIVGVLMTSWTVQAQDRSIRFEEGSYQEVLAKAKKENKLLFIDCYTSWCGPCKMLARDVFTNNEVADYFNEHFISLKVDCEKGEGPQLRERFGVSSYPTLLFIDGSGKMVNKILGASPAPAFLVKVKEGLDPENSLFAKEKKYEAGNRDRAFMLDLIKSYKGQRELQKATKVSSELLASLSEQEILTKEMWDVVRDYYVSPYGSEWWNFILEHGDEYARLVGKEAVAKKIGETLHPYLFGFACGHGRSENRADFVTYKTLVERYQPAQKETLYAFIKLGESACFDDFNGYFKTVMKVVPKMDAGEHFRFFHNALDNLLKSANTKQKQQLLALLKESQKQQTDYFKPEFQKLLDKVEKSE</sequence>
<dbReference type="Gene3D" id="3.40.30.10">
    <property type="entry name" value="Glutaredoxin"/>
    <property type="match status" value="1"/>
</dbReference>
<dbReference type="PANTHER" id="PTHR15337">
    <property type="entry name" value="ANTERIOR GRADIENT PROTEIN-RELATED"/>
    <property type="match status" value="1"/>
</dbReference>
<name>A0A412TQQ9_9BACT</name>
<proteinExistence type="predicted"/>
<dbReference type="InterPro" id="IPR017937">
    <property type="entry name" value="Thioredoxin_CS"/>
</dbReference>
<dbReference type="InterPro" id="IPR013766">
    <property type="entry name" value="Thioredoxin_domain"/>
</dbReference>
<protein>
    <submittedName>
        <fullName evidence="4">Thioredoxin</fullName>
    </submittedName>
</protein>
<keyword evidence="1" id="KW-0732">Signal</keyword>
<comment type="caution">
    <text evidence="4">The sequence shown here is derived from an EMBL/GenBank/DDBJ whole genome shotgun (WGS) entry which is preliminary data.</text>
</comment>
<dbReference type="PANTHER" id="PTHR15337:SF11">
    <property type="entry name" value="THIOREDOXIN DOMAIN-CONTAINING PROTEIN"/>
    <property type="match status" value="1"/>
</dbReference>
<feature type="domain" description="Thioredoxin" evidence="3">
    <location>
        <begin position="18"/>
        <end position="148"/>
    </location>
</feature>
<evidence type="ECO:0000313" key="4">
    <source>
        <dbReference type="EMBL" id="RGU56069.1"/>
    </source>
</evidence>
<dbReference type="CDD" id="cd02947">
    <property type="entry name" value="TRX_family"/>
    <property type="match status" value="1"/>
</dbReference>
<dbReference type="Pfam" id="PF00085">
    <property type="entry name" value="Thioredoxin"/>
    <property type="match status" value="1"/>
</dbReference>
<organism evidence="4 5">
    <name type="scientific">Odoribacter splanchnicus</name>
    <dbReference type="NCBI Taxonomy" id="28118"/>
    <lineage>
        <taxon>Bacteria</taxon>
        <taxon>Pseudomonadati</taxon>
        <taxon>Bacteroidota</taxon>
        <taxon>Bacteroidia</taxon>
        <taxon>Bacteroidales</taxon>
        <taxon>Odoribacteraceae</taxon>
        <taxon>Odoribacter</taxon>
    </lineage>
</organism>
<dbReference type="AlphaFoldDB" id="A0A412TQQ9"/>
<evidence type="ECO:0000259" key="3">
    <source>
        <dbReference type="PROSITE" id="PS51352"/>
    </source>
</evidence>
<dbReference type="PROSITE" id="PS51352">
    <property type="entry name" value="THIOREDOXIN_2"/>
    <property type="match status" value="1"/>
</dbReference>
<evidence type="ECO:0000313" key="5">
    <source>
        <dbReference type="Proteomes" id="UP000284243"/>
    </source>
</evidence>
<keyword evidence="2" id="KW-0676">Redox-active center</keyword>
<evidence type="ECO:0000256" key="2">
    <source>
        <dbReference type="ARBA" id="ARBA00023284"/>
    </source>
</evidence>
<dbReference type="InterPro" id="IPR036249">
    <property type="entry name" value="Thioredoxin-like_sf"/>
</dbReference>
<reference evidence="4 5" key="1">
    <citation type="submission" date="2018-08" db="EMBL/GenBank/DDBJ databases">
        <title>A genome reference for cultivated species of the human gut microbiota.</title>
        <authorList>
            <person name="Zou Y."/>
            <person name="Xue W."/>
            <person name="Luo G."/>
        </authorList>
    </citation>
    <scope>NUCLEOTIDE SEQUENCE [LARGE SCALE GENOMIC DNA]</scope>
    <source>
        <strain evidence="4 5">AF16-14</strain>
    </source>
</reference>
<dbReference type="Proteomes" id="UP000284243">
    <property type="component" value="Unassembled WGS sequence"/>
</dbReference>
<accession>A0A412TQQ9</accession>